<feature type="compositionally biased region" description="Basic and acidic residues" evidence="1">
    <location>
        <begin position="600"/>
        <end position="617"/>
    </location>
</feature>
<name>A0A0L9UJB7_PHAAN</name>
<feature type="compositionally biased region" description="Basic residues" evidence="1">
    <location>
        <begin position="557"/>
        <end position="566"/>
    </location>
</feature>
<feature type="compositionally biased region" description="Basic and acidic residues" evidence="1">
    <location>
        <begin position="498"/>
        <end position="515"/>
    </location>
</feature>
<dbReference type="EMBL" id="CM003375">
    <property type="protein sequence ID" value="KOM42652.1"/>
    <property type="molecule type" value="Genomic_DNA"/>
</dbReference>
<proteinExistence type="predicted"/>
<dbReference type="PANTHER" id="PTHR37611:SF4">
    <property type="entry name" value="OS06G0538400 PROTEIN"/>
    <property type="match status" value="1"/>
</dbReference>
<feature type="compositionally biased region" description="Polar residues" evidence="1">
    <location>
        <begin position="468"/>
        <end position="495"/>
    </location>
</feature>
<dbReference type="Proteomes" id="UP000053144">
    <property type="component" value="Chromosome 5"/>
</dbReference>
<protein>
    <submittedName>
        <fullName evidence="2">Uncharacterized protein</fullName>
    </submittedName>
</protein>
<accession>A0A0L9UJB7</accession>
<feature type="region of interest" description="Disordered" evidence="1">
    <location>
        <begin position="586"/>
        <end position="618"/>
    </location>
</feature>
<gene>
    <name evidence="2" type="ORF">LR48_Vigan05g025600</name>
</gene>
<dbReference type="PANTHER" id="PTHR37611">
    <property type="entry name" value="VIRUS-SPECIFIC-SIGNALING-PATHWAY REGULATED PROTEIN-RELATED"/>
    <property type="match status" value="1"/>
</dbReference>
<evidence type="ECO:0000313" key="2">
    <source>
        <dbReference type="EMBL" id="KOM42652.1"/>
    </source>
</evidence>
<dbReference type="AlphaFoldDB" id="A0A0L9UJB7"/>
<evidence type="ECO:0000256" key="1">
    <source>
        <dbReference type="SAM" id="MobiDB-lite"/>
    </source>
</evidence>
<sequence>MSSSECVFELGMEFSEANNVLLMALMEETQEEEYYHGDDRLVSMIQSLEAEISDTEIAQMDDQDCSTSDSEADHWAEMNIISSLPFDEMNSWMPCGDEMMEHAPMEYEDARSCVGFQISKFRARVRIEREREITREPERSREKTQTLLHCCHRRLDVIGKVCTSEGVAEGKVRTGRDRCGARKWSARPLNDRPCASDGRGDERQLAMKCSCARYVTSVLGDRVMCENAGRSDPAQEDGRPQKIKSTLDLLVDARPYVRRWHMDGRLKVVQTLDQMDARPDAHPEGRSSRCGRSSRRSSRRTLVQKIVEKWTLVHKIGRSSGKLDAPPENWTLVVDTDRLAPTPIGQQLEFGGERAAQTHQQVSLSVPKLSTETFWRPPWGRASNPMMTTRSMEEQQSTRKMIRNHKKPRRAFGLDITISDQHQKLSTKILQKRAYVQILGLKMGPKFIINDQVQDRAVNPPRERGKALSTTNGKSRSLGNTPSSKQRTSGKSRSVTVEGREVKPSRQMSKTERPRGKFLSVPVEGRAVNPARLNVEGREVKSSRQMSKTERTSGKSRSVKCGRSRGKTLSTNVEDREVNSSRFLLKDERTSGKSRSVTVEGREVKPSRPMSKTERPRGKFLSVSVEGRAVNPARLNVEGREVKPSRQMSRTARSNLLGPRGKIFSFPVEGRASVFELGVEFSEANNVLLMSLMEETQEEEYYHGDDRLVSMIQSLEAEISDTEIAQMDDQDCSTSDSEADHWAEMNIISSLPFDEMNAWIPCGDEMMEHAPMEYEEASYIEDFQLCYGLFLQQQYRDTDYLAQGPSDK</sequence>
<feature type="compositionally biased region" description="Basic and acidic residues" evidence="1">
    <location>
        <begin position="276"/>
        <end position="287"/>
    </location>
</feature>
<feature type="region of interest" description="Disordered" evidence="1">
    <location>
        <begin position="276"/>
        <end position="299"/>
    </location>
</feature>
<evidence type="ECO:0000313" key="3">
    <source>
        <dbReference type="Proteomes" id="UP000053144"/>
    </source>
</evidence>
<reference evidence="3" key="1">
    <citation type="journal article" date="2015" name="Proc. Natl. Acad. Sci. U.S.A.">
        <title>Genome sequencing of adzuki bean (Vigna angularis) provides insight into high starch and low fat accumulation and domestication.</title>
        <authorList>
            <person name="Yang K."/>
            <person name="Tian Z."/>
            <person name="Chen C."/>
            <person name="Luo L."/>
            <person name="Zhao B."/>
            <person name="Wang Z."/>
            <person name="Yu L."/>
            <person name="Li Y."/>
            <person name="Sun Y."/>
            <person name="Li W."/>
            <person name="Chen Y."/>
            <person name="Li Y."/>
            <person name="Zhang Y."/>
            <person name="Ai D."/>
            <person name="Zhao J."/>
            <person name="Shang C."/>
            <person name="Ma Y."/>
            <person name="Wu B."/>
            <person name="Wang M."/>
            <person name="Gao L."/>
            <person name="Sun D."/>
            <person name="Zhang P."/>
            <person name="Guo F."/>
            <person name="Wang W."/>
            <person name="Li Y."/>
            <person name="Wang J."/>
            <person name="Varshney R.K."/>
            <person name="Wang J."/>
            <person name="Ling H.Q."/>
            <person name="Wan P."/>
        </authorList>
    </citation>
    <scope>NUCLEOTIDE SEQUENCE</scope>
    <source>
        <strain evidence="3">cv. Jingnong 6</strain>
    </source>
</reference>
<dbReference type="Gramene" id="KOM42652">
    <property type="protein sequence ID" value="KOM42652"/>
    <property type="gene ID" value="LR48_Vigan05g025600"/>
</dbReference>
<feature type="compositionally biased region" description="Basic and acidic residues" evidence="1">
    <location>
        <begin position="535"/>
        <end position="553"/>
    </location>
</feature>
<feature type="region of interest" description="Disordered" evidence="1">
    <location>
        <begin position="454"/>
        <end position="570"/>
    </location>
</feature>
<organism evidence="2 3">
    <name type="scientific">Phaseolus angularis</name>
    <name type="common">Azuki bean</name>
    <name type="synonym">Vigna angularis</name>
    <dbReference type="NCBI Taxonomy" id="3914"/>
    <lineage>
        <taxon>Eukaryota</taxon>
        <taxon>Viridiplantae</taxon>
        <taxon>Streptophyta</taxon>
        <taxon>Embryophyta</taxon>
        <taxon>Tracheophyta</taxon>
        <taxon>Spermatophyta</taxon>
        <taxon>Magnoliopsida</taxon>
        <taxon>eudicotyledons</taxon>
        <taxon>Gunneridae</taxon>
        <taxon>Pentapetalae</taxon>
        <taxon>rosids</taxon>
        <taxon>fabids</taxon>
        <taxon>Fabales</taxon>
        <taxon>Fabaceae</taxon>
        <taxon>Papilionoideae</taxon>
        <taxon>50 kb inversion clade</taxon>
        <taxon>NPAAA clade</taxon>
        <taxon>indigoferoid/millettioid clade</taxon>
        <taxon>Phaseoleae</taxon>
        <taxon>Vigna</taxon>
    </lineage>
</organism>